<keyword evidence="5" id="KW-0472">Membrane</keyword>
<evidence type="ECO:0000256" key="3">
    <source>
        <dbReference type="ARBA" id="ARBA00022676"/>
    </source>
</evidence>
<evidence type="ECO:0000256" key="6">
    <source>
        <dbReference type="ARBA" id="ARBA00037281"/>
    </source>
</evidence>
<comment type="pathway">
    <text evidence="7">Carotenoid biosynthesis; staphyloxanthin biosynthesis; staphyloxanthin from farnesyl diphosphate: step 4/5.</text>
</comment>
<dbReference type="SUPFAM" id="SSF53448">
    <property type="entry name" value="Nucleotide-diphospho-sugar transferases"/>
    <property type="match status" value="1"/>
</dbReference>
<dbReference type="Pfam" id="PF00535">
    <property type="entry name" value="Glycos_transf_2"/>
    <property type="match status" value="1"/>
</dbReference>
<protein>
    <recommendedName>
        <fullName evidence="9">4,4'-diaponeurosporenoate glycosyltransferase</fullName>
    </recommendedName>
</protein>
<accession>A0A328HI29</accession>
<comment type="caution">
    <text evidence="11">The sequence shown here is derived from an EMBL/GenBank/DDBJ whole genome shotgun (WGS) entry which is preliminary data.</text>
</comment>
<dbReference type="GO" id="GO:0005886">
    <property type="term" value="C:plasma membrane"/>
    <property type="evidence" value="ECO:0007669"/>
    <property type="project" value="UniProtKB-SubCell"/>
</dbReference>
<evidence type="ECO:0000256" key="8">
    <source>
        <dbReference type="ARBA" id="ARBA00038120"/>
    </source>
</evidence>
<dbReference type="RefSeq" id="WP_111904278.1">
    <property type="nucleotide sequence ID" value="NZ_QLNP01000082.1"/>
</dbReference>
<sequence>MGHSTADVTAVVPARNAELMLPRCLEALRESGVAEIIVVDGCSTDRTVALAEAAGARILSDEGRGLPWARTLGVRNSSTRWVLLVDTDVVFGPGGVADLLTELVEEGHDALQAGLESVGGPGYWGQALAHHHRTGRSRNWFGLVATVVDRELMLNMGFDDSFKSGEDIELRWRMRQSGMRTAVSRRVVVEHRFAADDFDFALDQFLMDGTGLGRMIRKHGWRGARLALLPAAAAVRGSALSLAKGQPRWLRYYAAFCWCNYVGLARGLSS</sequence>
<name>A0A328HI29_ARTGO</name>
<dbReference type="Proteomes" id="UP000249166">
    <property type="component" value="Unassembled WGS sequence"/>
</dbReference>
<evidence type="ECO:0000256" key="5">
    <source>
        <dbReference type="ARBA" id="ARBA00023136"/>
    </source>
</evidence>
<dbReference type="EMBL" id="QLNP01000082">
    <property type="protein sequence ID" value="RAM36890.1"/>
    <property type="molecule type" value="Genomic_DNA"/>
</dbReference>
<evidence type="ECO:0000256" key="4">
    <source>
        <dbReference type="ARBA" id="ARBA00022679"/>
    </source>
</evidence>
<keyword evidence="3" id="KW-0328">Glycosyltransferase</keyword>
<keyword evidence="2" id="KW-1003">Cell membrane</keyword>
<evidence type="ECO:0000313" key="12">
    <source>
        <dbReference type="Proteomes" id="UP000249166"/>
    </source>
</evidence>
<dbReference type="InterPro" id="IPR029044">
    <property type="entry name" value="Nucleotide-diphossugar_trans"/>
</dbReference>
<organism evidence="11 12">
    <name type="scientific">Arthrobacter globiformis</name>
    <dbReference type="NCBI Taxonomy" id="1665"/>
    <lineage>
        <taxon>Bacteria</taxon>
        <taxon>Bacillati</taxon>
        <taxon>Actinomycetota</taxon>
        <taxon>Actinomycetes</taxon>
        <taxon>Micrococcales</taxon>
        <taxon>Micrococcaceae</taxon>
        <taxon>Arthrobacter</taxon>
    </lineage>
</organism>
<evidence type="ECO:0000313" key="11">
    <source>
        <dbReference type="EMBL" id="RAM36890.1"/>
    </source>
</evidence>
<comment type="function">
    <text evidence="6">Catalyzes the glycosylation of 4,4'-diaponeurosporenoate, i.e. the esterification of glucose at the C1'' position with the carboxyl group of 4,4'-diaponeurosporenic acid, to form glycosyl-4,4'-diaponeurosporenoate. This is a step in the biosynthesis of staphyloxanthin, an orange pigment present in most staphylococci strains.</text>
</comment>
<dbReference type="OrthoDB" id="5243838at2"/>
<dbReference type="GO" id="GO:0016757">
    <property type="term" value="F:glycosyltransferase activity"/>
    <property type="evidence" value="ECO:0007669"/>
    <property type="project" value="UniProtKB-KW"/>
</dbReference>
<dbReference type="InterPro" id="IPR001173">
    <property type="entry name" value="Glyco_trans_2-like"/>
</dbReference>
<keyword evidence="4 11" id="KW-0808">Transferase</keyword>
<comment type="similarity">
    <text evidence="8">Belongs to the glycosyltransferase 2 family. CrtQ subfamily.</text>
</comment>
<gene>
    <name evidence="11" type="ORF">DBZ45_12780</name>
</gene>
<feature type="domain" description="Glycosyltransferase 2-like" evidence="10">
    <location>
        <begin position="10"/>
        <end position="127"/>
    </location>
</feature>
<proteinExistence type="inferred from homology"/>
<evidence type="ECO:0000259" key="10">
    <source>
        <dbReference type="Pfam" id="PF00535"/>
    </source>
</evidence>
<dbReference type="AlphaFoldDB" id="A0A328HI29"/>
<dbReference type="PANTHER" id="PTHR43646:SF2">
    <property type="entry name" value="GLYCOSYLTRANSFERASE 2-LIKE DOMAIN-CONTAINING PROTEIN"/>
    <property type="match status" value="1"/>
</dbReference>
<evidence type="ECO:0000256" key="1">
    <source>
        <dbReference type="ARBA" id="ARBA00004236"/>
    </source>
</evidence>
<dbReference type="Gene3D" id="3.90.550.10">
    <property type="entry name" value="Spore Coat Polysaccharide Biosynthesis Protein SpsA, Chain A"/>
    <property type="match status" value="1"/>
</dbReference>
<evidence type="ECO:0000256" key="7">
    <source>
        <dbReference type="ARBA" id="ARBA00037904"/>
    </source>
</evidence>
<evidence type="ECO:0000256" key="9">
    <source>
        <dbReference type="ARBA" id="ARBA00040345"/>
    </source>
</evidence>
<dbReference type="PANTHER" id="PTHR43646">
    <property type="entry name" value="GLYCOSYLTRANSFERASE"/>
    <property type="match status" value="1"/>
</dbReference>
<reference evidence="11 12" key="1">
    <citation type="submission" date="2018-04" db="EMBL/GenBank/DDBJ databases">
        <title>Bacteria isolated from cave deposits of Manipur.</title>
        <authorList>
            <person name="Sahoo D."/>
            <person name="Sarangthem I."/>
            <person name="Nandeibam J."/>
        </authorList>
    </citation>
    <scope>NUCLEOTIDE SEQUENCE [LARGE SCALE GENOMIC DNA]</scope>
    <source>
        <strain evidence="12">mrc11</strain>
    </source>
</reference>
<evidence type="ECO:0000256" key="2">
    <source>
        <dbReference type="ARBA" id="ARBA00022475"/>
    </source>
</evidence>
<comment type="subcellular location">
    <subcellularLocation>
        <location evidence="1">Cell membrane</location>
    </subcellularLocation>
</comment>